<dbReference type="AlphaFoldDB" id="A0A445FXV7"/>
<gene>
    <name evidence="3" type="ORF">D0Y65_049620</name>
</gene>
<comment type="caution">
    <text evidence="3">The sequence shown here is derived from an EMBL/GenBank/DDBJ whole genome shotgun (WGS) entry which is preliminary data.</text>
</comment>
<dbReference type="Pfam" id="PF01535">
    <property type="entry name" value="PPR"/>
    <property type="match status" value="6"/>
</dbReference>
<dbReference type="GO" id="GO:0003723">
    <property type="term" value="F:RNA binding"/>
    <property type="evidence" value="ECO:0007669"/>
    <property type="project" value="InterPro"/>
</dbReference>
<dbReference type="InterPro" id="IPR011990">
    <property type="entry name" value="TPR-like_helical_dom_sf"/>
</dbReference>
<dbReference type="Pfam" id="PF13041">
    <property type="entry name" value="PPR_2"/>
    <property type="match status" value="1"/>
</dbReference>
<dbReference type="InterPro" id="IPR046960">
    <property type="entry name" value="PPR_At4g14850-like_plant"/>
</dbReference>
<dbReference type="PROSITE" id="PS51375">
    <property type="entry name" value="PPR"/>
    <property type="match status" value="2"/>
</dbReference>
<keyword evidence="1" id="KW-0677">Repeat</keyword>
<evidence type="ECO:0000313" key="4">
    <source>
        <dbReference type="Proteomes" id="UP000289340"/>
    </source>
</evidence>
<accession>A0A445FXV7</accession>
<dbReference type="FunFam" id="1.25.40.10:FF:002158">
    <property type="entry name" value="Pentatricopeptide repeat-containing protein"/>
    <property type="match status" value="1"/>
</dbReference>
<dbReference type="NCBIfam" id="TIGR00756">
    <property type="entry name" value="PPR"/>
    <property type="match status" value="3"/>
</dbReference>
<feature type="repeat" description="PPR" evidence="2">
    <location>
        <begin position="282"/>
        <end position="316"/>
    </location>
</feature>
<keyword evidence="4" id="KW-1185">Reference proteome</keyword>
<evidence type="ECO:0000313" key="3">
    <source>
        <dbReference type="EMBL" id="RZB53747.1"/>
    </source>
</evidence>
<dbReference type="Proteomes" id="UP000289340">
    <property type="component" value="Chromosome 18"/>
</dbReference>
<dbReference type="FunFam" id="1.25.40.10:FF:001773">
    <property type="entry name" value="Pentatricopeptide repeat-containing protein At2g36730"/>
    <property type="match status" value="1"/>
</dbReference>
<feature type="repeat" description="PPR" evidence="2">
    <location>
        <begin position="80"/>
        <end position="114"/>
    </location>
</feature>
<organism evidence="3 4">
    <name type="scientific">Glycine soja</name>
    <name type="common">Wild soybean</name>
    <dbReference type="NCBI Taxonomy" id="3848"/>
    <lineage>
        <taxon>Eukaryota</taxon>
        <taxon>Viridiplantae</taxon>
        <taxon>Streptophyta</taxon>
        <taxon>Embryophyta</taxon>
        <taxon>Tracheophyta</taxon>
        <taxon>Spermatophyta</taxon>
        <taxon>Magnoliopsida</taxon>
        <taxon>eudicotyledons</taxon>
        <taxon>Gunneridae</taxon>
        <taxon>Pentapetalae</taxon>
        <taxon>rosids</taxon>
        <taxon>fabids</taxon>
        <taxon>Fabales</taxon>
        <taxon>Fabaceae</taxon>
        <taxon>Papilionoideae</taxon>
        <taxon>50 kb inversion clade</taxon>
        <taxon>NPAAA clade</taxon>
        <taxon>indigoferoid/millettioid clade</taxon>
        <taxon>Phaseoleae</taxon>
        <taxon>Glycine</taxon>
        <taxon>Glycine subgen. Soja</taxon>
    </lineage>
</organism>
<evidence type="ECO:0000256" key="1">
    <source>
        <dbReference type="ARBA" id="ARBA00022737"/>
    </source>
</evidence>
<dbReference type="Gene3D" id="1.25.40.10">
    <property type="entry name" value="Tetratricopeptide repeat domain"/>
    <property type="match status" value="3"/>
</dbReference>
<dbReference type="PANTHER" id="PTHR47926">
    <property type="entry name" value="PENTATRICOPEPTIDE REPEAT-CONTAINING PROTEIN"/>
    <property type="match status" value="1"/>
</dbReference>
<evidence type="ECO:0000256" key="2">
    <source>
        <dbReference type="PROSITE-ProRule" id="PRU00708"/>
    </source>
</evidence>
<proteinExistence type="predicted"/>
<dbReference type="InterPro" id="IPR002885">
    <property type="entry name" value="PPR_rpt"/>
</dbReference>
<dbReference type="GO" id="GO:0009451">
    <property type="term" value="P:RNA modification"/>
    <property type="evidence" value="ECO:0007669"/>
    <property type="project" value="InterPro"/>
</dbReference>
<protein>
    <submittedName>
        <fullName evidence="3">Pentatricopeptide repeat-containing protein</fullName>
    </submittedName>
</protein>
<dbReference type="PANTHER" id="PTHR47926:SF347">
    <property type="entry name" value="PENTATRICOPEPTIDE REPEAT-CONTAINING PROTEIN"/>
    <property type="match status" value="1"/>
</dbReference>
<dbReference type="InterPro" id="IPR046848">
    <property type="entry name" value="E_motif"/>
</dbReference>
<name>A0A445FXV7_GLYSO</name>
<dbReference type="Gramene" id="XM_028357547.1">
    <property type="protein sequence ID" value="XP_028213348.1"/>
    <property type="gene ID" value="LOC114395709"/>
</dbReference>
<dbReference type="SMR" id="A0A445FXV7"/>
<dbReference type="EMBL" id="QZWG01000018">
    <property type="protein sequence ID" value="RZB53747.1"/>
    <property type="molecule type" value="Genomic_DNA"/>
</dbReference>
<dbReference type="FunFam" id="1.25.40.10:FF:000470">
    <property type="entry name" value="Pentatricopeptide repeat-containing protein At5g66520"/>
    <property type="match status" value="1"/>
</dbReference>
<sequence length="505" mass="56626">MVLRFRTLKTQSLSKKQQCLSLLNSCRSMDQLRQIQAQVHVSGLYQDTRVLSELVYFCSLSPSKNLRHARSFVHHAATPSPISWNILIRGYAASDSPLEAFWVFRKMRERGAMPNKLTFPFLLKSCAVASALFEGKQVHADAVKCGLDSDVYVGNNLINFYGCCKKIVDARKVFGEMPERTVVSWNSVMTACVESLWLGDGIGYFFRMWGCGFEPDETSMVLLLSACAELGYLSLGRWVHSQLVLRGMVLSVQLGTALVDMYGKSGALGYARDVFERMENRNVWTWSAMILGLAQHGFGEEALELFAIMNNNNNDNRDIRPNYVTYLGVLCACSHAGMVDEGYQYFHDMECVHGIKPLMTHYGAMVDVLGRAGRLEEAYEFIQSMPIEPDPVVWRTLLSACTVHDVHDHTGIGERVSKKLLLKEPRRGGNLVIVANMYAEVGMWEEAANVRRVMRDGGMKKVAGESCVDLGGSMHRFFAGYDPCPDLVPVYHLLDGLNLHLKMVN</sequence>
<reference evidence="3 4" key="1">
    <citation type="submission" date="2018-09" db="EMBL/GenBank/DDBJ databases">
        <title>A high-quality reference genome of wild soybean provides a powerful tool to mine soybean genomes.</title>
        <authorList>
            <person name="Xie M."/>
            <person name="Chung C.Y.L."/>
            <person name="Li M.-W."/>
            <person name="Wong F.-L."/>
            <person name="Chan T.-F."/>
            <person name="Lam H.-M."/>
        </authorList>
    </citation>
    <scope>NUCLEOTIDE SEQUENCE [LARGE SCALE GENOMIC DNA]</scope>
    <source>
        <strain evidence="4">cv. W05</strain>
        <tissue evidence="3">Hypocotyl of etiolated seedlings</tissue>
    </source>
</reference>
<dbReference type="Pfam" id="PF20431">
    <property type="entry name" value="E_motif"/>
    <property type="match status" value="1"/>
</dbReference>